<dbReference type="AlphaFoldDB" id="A0A409X6Q3"/>
<evidence type="ECO:0000256" key="1">
    <source>
        <dbReference type="SAM" id="MobiDB-lite"/>
    </source>
</evidence>
<evidence type="ECO:0000313" key="3">
    <source>
        <dbReference type="Proteomes" id="UP000284706"/>
    </source>
</evidence>
<gene>
    <name evidence="2" type="ORF">CVT26_011717</name>
</gene>
<dbReference type="InParanoid" id="A0A409X6Q3"/>
<feature type="compositionally biased region" description="Low complexity" evidence="1">
    <location>
        <begin position="32"/>
        <end position="45"/>
    </location>
</feature>
<keyword evidence="3" id="KW-1185">Reference proteome</keyword>
<protein>
    <submittedName>
        <fullName evidence="2">Uncharacterized protein</fullName>
    </submittedName>
</protein>
<dbReference type="Proteomes" id="UP000284706">
    <property type="component" value="Unassembled WGS sequence"/>
</dbReference>
<sequence length="95" mass="10569">MSQALPKLPALNGVTPAQKQKRIIKPTEKVKAQAATASQGGQQTASKRRLSEGNPAVQRRRLKAFVTKHLLLGKVLFQEMEEMEQVRSCPSTFRL</sequence>
<name>A0A409X6Q3_9AGAR</name>
<evidence type="ECO:0000313" key="2">
    <source>
        <dbReference type="EMBL" id="PPQ86459.1"/>
    </source>
</evidence>
<reference evidence="2 3" key="1">
    <citation type="journal article" date="2018" name="Evol. Lett.">
        <title>Horizontal gene cluster transfer increased hallucinogenic mushroom diversity.</title>
        <authorList>
            <person name="Reynolds H.T."/>
            <person name="Vijayakumar V."/>
            <person name="Gluck-Thaler E."/>
            <person name="Korotkin H.B."/>
            <person name="Matheny P.B."/>
            <person name="Slot J.C."/>
        </authorList>
    </citation>
    <scope>NUCLEOTIDE SEQUENCE [LARGE SCALE GENOMIC DNA]</scope>
    <source>
        <strain evidence="2 3">SRW20</strain>
    </source>
</reference>
<feature type="region of interest" description="Disordered" evidence="1">
    <location>
        <begin position="1"/>
        <end position="57"/>
    </location>
</feature>
<accession>A0A409X6Q3</accession>
<organism evidence="2 3">
    <name type="scientific">Gymnopilus dilepis</name>
    <dbReference type="NCBI Taxonomy" id="231916"/>
    <lineage>
        <taxon>Eukaryota</taxon>
        <taxon>Fungi</taxon>
        <taxon>Dikarya</taxon>
        <taxon>Basidiomycota</taxon>
        <taxon>Agaricomycotina</taxon>
        <taxon>Agaricomycetes</taxon>
        <taxon>Agaricomycetidae</taxon>
        <taxon>Agaricales</taxon>
        <taxon>Agaricineae</taxon>
        <taxon>Hymenogastraceae</taxon>
        <taxon>Gymnopilus</taxon>
    </lineage>
</organism>
<comment type="caution">
    <text evidence="2">The sequence shown here is derived from an EMBL/GenBank/DDBJ whole genome shotgun (WGS) entry which is preliminary data.</text>
</comment>
<proteinExistence type="predicted"/>
<dbReference type="EMBL" id="NHYE01004072">
    <property type="protein sequence ID" value="PPQ86459.1"/>
    <property type="molecule type" value="Genomic_DNA"/>
</dbReference>